<evidence type="ECO:0000313" key="1">
    <source>
        <dbReference type="EMBL" id="MFC0047126.1"/>
    </source>
</evidence>
<proteinExistence type="predicted"/>
<sequence length="406" mass="46020">MTNCIYVEYDKFIVILTLISNLKAPTHNFQKHQEIRIFAQRNQDFMSIQTHTTLQPAIVVASLKINNKWDGDLDITVSAEPMLKCLNGLDCTSFVKLTLEDSRLRIQPAMYTNDIFNTDDFSEIQTASLHHVIYQPTKLITDYSSVTVDQSNIFYCRNNLLETFKCIKAYAMSSKKQKKLQVILSSDASTLFIDLVALDISARLRLLEHELESDTYIRLNSEQLNYLTKALALLLNSKLGPVEMSVGNQSQLVLTCQGISCELSQRDDFELMEQPIFGVAKKGWCVDSNWRLQQGLKQIVVTTRPSEDIVEIQMIDGQIHLLQLTEYASGSFHTDVIADKGATNGPAVVVNRDQLFSALACFNSYEKLKIHGLLSREERLLIRPSSNEDEFVMLAITEPLDVDHQV</sequence>
<organism evidence="1 2">
    <name type="scientific">Rheinheimera tilapiae</name>
    <dbReference type="NCBI Taxonomy" id="875043"/>
    <lineage>
        <taxon>Bacteria</taxon>
        <taxon>Pseudomonadati</taxon>
        <taxon>Pseudomonadota</taxon>
        <taxon>Gammaproteobacteria</taxon>
        <taxon>Chromatiales</taxon>
        <taxon>Chromatiaceae</taxon>
        <taxon>Rheinheimera</taxon>
    </lineage>
</organism>
<reference evidence="1 2" key="1">
    <citation type="submission" date="2024-09" db="EMBL/GenBank/DDBJ databases">
        <authorList>
            <person name="Sun Q."/>
            <person name="Mori K."/>
        </authorList>
    </citation>
    <scope>NUCLEOTIDE SEQUENCE [LARGE SCALE GENOMIC DNA]</scope>
    <source>
        <strain evidence="1 2">KCTC 23315</strain>
    </source>
</reference>
<dbReference type="EMBL" id="JBHLXP010000001">
    <property type="protein sequence ID" value="MFC0047126.1"/>
    <property type="molecule type" value="Genomic_DNA"/>
</dbReference>
<accession>A0ABV6B8E5</accession>
<dbReference type="RefSeq" id="WP_377240080.1">
    <property type="nucleotide sequence ID" value="NZ_JBHLXP010000001.1"/>
</dbReference>
<protein>
    <submittedName>
        <fullName evidence="1">Uncharacterized protein</fullName>
    </submittedName>
</protein>
<dbReference type="Proteomes" id="UP001589813">
    <property type="component" value="Unassembled WGS sequence"/>
</dbReference>
<evidence type="ECO:0000313" key="2">
    <source>
        <dbReference type="Proteomes" id="UP001589813"/>
    </source>
</evidence>
<comment type="caution">
    <text evidence="1">The sequence shown here is derived from an EMBL/GenBank/DDBJ whole genome shotgun (WGS) entry which is preliminary data.</text>
</comment>
<name>A0ABV6B8E5_9GAMM</name>
<gene>
    <name evidence="1" type="ORF">ACFFJP_02340</name>
</gene>
<keyword evidence="2" id="KW-1185">Reference proteome</keyword>